<feature type="region of interest" description="Disordered" evidence="1">
    <location>
        <begin position="1"/>
        <end position="35"/>
    </location>
</feature>
<name>A0A5B7IK68_PORTR</name>
<evidence type="ECO:0000313" key="2">
    <source>
        <dbReference type="EMBL" id="MPC81977.1"/>
    </source>
</evidence>
<dbReference type="Proteomes" id="UP000324222">
    <property type="component" value="Unassembled WGS sequence"/>
</dbReference>
<reference evidence="2 3" key="1">
    <citation type="submission" date="2019-05" db="EMBL/GenBank/DDBJ databases">
        <title>Another draft genome of Portunus trituberculatus and its Hox gene families provides insights of decapod evolution.</title>
        <authorList>
            <person name="Jeong J.-H."/>
            <person name="Song I."/>
            <person name="Kim S."/>
            <person name="Choi T."/>
            <person name="Kim D."/>
            <person name="Ryu S."/>
            <person name="Kim W."/>
        </authorList>
    </citation>
    <scope>NUCLEOTIDE SEQUENCE [LARGE SCALE GENOMIC DNA]</scope>
    <source>
        <tissue evidence="2">Muscle</tissue>
    </source>
</reference>
<sequence>MVALNGTNSAGTDQACGLPSSPAVHDRSFVARGER</sequence>
<dbReference type="EMBL" id="VSRR010058570">
    <property type="protein sequence ID" value="MPC81977.1"/>
    <property type="molecule type" value="Genomic_DNA"/>
</dbReference>
<protein>
    <submittedName>
        <fullName evidence="2">Uncharacterized protein</fullName>
    </submittedName>
</protein>
<dbReference type="AlphaFoldDB" id="A0A5B7IK68"/>
<proteinExistence type="predicted"/>
<comment type="caution">
    <text evidence="2">The sequence shown here is derived from an EMBL/GenBank/DDBJ whole genome shotgun (WGS) entry which is preliminary data.</text>
</comment>
<keyword evidence="3" id="KW-1185">Reference proteome</keyword>
<gene>
    <name evidence="2" type="ORF">E2C01_076619</name>
</gene>
<evidence type="ECO:0000313" key="3">
    <source>
        <dbReference type="Proteomes" id="UP000324222"/>
    </source>
</evidence>
<feature type="compositionally biased region" description="Polar residues" evidence="1">
    <location>
        <begin position="1"/>
        <end position="12"/>
    </location>
</feature>
<feature type="compositionally biased region" description="Basic and acidic residues" evidence="1">
    <location>
        <begin position="24"/>
        <end position="35"/>
    </location>
</feature>
<organism evidence="2 3">
    <name type="scientific">Portunus trituberculatus</name>
    <name type="common">Swimming crab</name>
    <name type="synonym">Neptunus trituberculatus</name>
    <dbReference type="NCBI Taxonomy" id="210409"/>
    <lineage>
        <taxon>Eukaryota</taxon>
        <taxon>Metazoa</taxon>
        <taxon>Ecdysozoa</taxon>
        <taxon>Arthropoda</taxon>
        <taxon>Crustacea</taxon>
        <taxon>Multicrustacea</taxon>
        <taxon>Malacostraca</taxon>
        <taxon>Eumalacostraca</taxon>
        <taxon>Eucarida</taxon>
        <taxon>Decapoda</taxon>
        <taxon>Pleocyemata</taxon>
        <taxon>Brachyura</taxon>
        <taxon>Eubrachyura</taxon>
        <taxon>Portunoidea</taxon>
        <taxon>Portunidae</taxon>
        <taxon>Portuninae</taxon>
        <taxon>Portunus</taxon>
    </lineage>
</organism>
<accession>A0A5B7IK68</accession>
<evidence type="ECO:0000256" key="1">
    <source>
        <dbReference type="SAM" id="MobiDB-lite"/>
    </source>
</evidence>